<accession>A0A814NG64</accession>
<feature type="non-terminal residue" evidence="1">
    <location>
        <position position="1"/>
    </location>
</feature>
<comment type="caution">
    <text evidence="1">The sequence shown here is derived from an EMBL/GenBank/DDBJ whole genome shotgun (WGS) entry which is preliminary data.</text>
</comment>
<gene>
    <name evidence="1" type="ORF">XAT740_LOCUS17845</name>
</gene>
<dbReference type="Proteomes" id="UP000663828">
    <property type="component" value="Unassembled WGS sequence"/>
</dbReference>
<proteinExistence type="predicted"/>
<evidence type="ECO:0000313" key="1">
    <source>
        <dbReference type="EMBL" id="CAF1091148.1"/>
    </source>
</evidence>
<keyword evidence="2" id="KW-1185">Reference proteome</keyword>
<dbReference type="EMBL" id="CAJNOR010001175">
    <property type="protein sequence ID" value="CAF1091148.1"/>
    <property type="molecule type" value="Genomic_DNA"/>
</dbReference>
<evidence type="ECO:0000313" key="2">
    <source>
        <dbReference type="Proteomes" id="UP000663828"/>
    </source>
</evidence>
<sequence length="506" mass="58457">HRNFWGDSIKNLHNMKQLSWPNTIRLTLAIQYSSELILLFQRNALPAIEYLNITIENTHTTSFSSVNTPLSKRQLSQASLRETATHLRFLLLRYISLSEFIALIGSVNMPALEELTLVDMYDDTLDRISQFQELCSSPKFFALKNLHFSLYFPQEIEHTWKMSSFNYNHQWPFHNISSYTDEYYILDIDKRYFIPKVVFVIHNCSIDLLLHHKRYFHNSSFATHASAPVRTVRPRLVQWVCDQEYDAGKFRKALQIITSGHVRELRLTYLNKGTNTSMIPSCDVHWNLLLSHIRSVIFKIDTNSIPQYQRTFMVEQILDASPNLSSLQVAWTDFCHCSRKYPNLKHVHILLSGVPIKREPYFDTDRLNELVPHLSVLETGDALLMLNGHLIEFILSIGHRFDQLVYLTVNKNSKGQTGYARKLVFWKKLIAVTQEQLLHGHKVHCGYRVDENAANNSTDITQTTITLSSSSSASSVLSFDDQTTKMMMDILCIHLTILNNTGVCVN</sequence>
<protein>
    <submittedName>
        <fullName evidence="1">Uncharacterized protein</fullName>
    </submittedName>
</protein>
<organism evidence="1 2">
    <name type="scientific">Adineta ricciae</name>
    <name type="common">Rotifer</name>
    <dbReference type="NCBI Taxonomy" id="249248"/>
    <lineage>
        <taxon>Eukaryota</taxon>
        <taxon>Metazoa</taxon>
        <taxon>Spiralia</taxon>
        <taxon>Gnathifera</taxon>
        <taxon>Rotifera</taxon>
        <taxon>Eurotatoria</taxon>
        <taxon>Bdelloidea</taxon>
        <taxon>Adinetida</taxon>
        <taxon>Adinetidae</taxon>
        <taxon>Adineta</taxon>
    </lineage>
</organism>
<reference evidence="1" key="1">
    <citation type="submission" date="2021-02" db="EMBL/GenBank/DDBJ databases">
        <authorList>
            <person name="Nowell W R."/>
        </authorList>
    </citation>
    <scope>NUCLEOTIDE SEQUENCE</scope>
</reference>
<name>A0A814NG64_ADIRI</name>
<dbReference type="AlphaFoldDB" id="A0A814NG64"/>